<reference evidence="1 2" key="1">
    <citation type="submission" date="2016-10" db="EMBL/GenBank/DDBJ databases">
        <authorList>
            <person name="de Groot N.N."/>
        </authorList>
    </citation>
    <scope>NUCLEOTIDE SEQUENCE [LARGE SCALE GENOMIC DNA]</scope>
    <source>
        <strain evidence="1 2">CGMCC 4.3510</strain>
    </source>
</reference>
<dbReference type="SUPFAM" id="SSF140453">
    <property type="entry name" value="EsxAB dimer-like"/>
    <property type="match status" value="1"/>
</dbReference>
<dbReference type="STRING" id="380248.SAMN05216251_11513"/>
<name>A0A1I2IZ44_9ACTN</name>
<sequence>MADDSTNYDVSVLKISPSGMNTVAGNLHDLGQAVSDSLVTINNTLSGLRVAWQGKAASDADDLNKEWVRVMTELFGTKDDPSKGVLPTLADGVGMVSANYSAAEDGITDLFKNFADTSGSSKDKPDAVTDTNKTAVTMTFPG</sequence>
<dbReference type="AlphaFoldDB" id="A0A1I2IZ44"/>
<evidence type="ECO:0000313" key="1">
    <source>
        <dbReference type="EMBL" id="SFF46277.1"/>
    </source>
</evidence>
<dbReference type="Proteomes" id="UP000199323">
    <property type="component" value="Unassembled WGS sequence"/>
</dbReference>
<dbReference type="EMBL" id="FONG01000015">
    <property type="protein sequence ID" value="SFF46277.1"/>
    <property type="molecule type" value="Genomic_DNA"/>
</dbReference>
<dbReference type="OrthoDB" id="3531801at2"/>
<gene>
    <name evidence="1" type="ORF">SAMN05216251_11513</name>
</gene>
<dbReference type="RefSeq" id="WP_093715652.1">
    <property type="nucleotide sequence ID" value="NZ_FONG01000015.1"/>
</dbReference>
<evidence type="ECO:0000313" key="2">
    <source>
        <dbReference type="Proteomes" id="UP000199323"/>
    </source>
</evidence>
<dbReference type="Gene3D" id="1.10.287.1060">
    <property type="entry name" value="ESAT-6-like"/>
    <property type="match status" value="1"/>
</dbReference>
<proteinExistence type="predicted"/>
<accession>A0A1I2IZ44</accession>
<organism evidence="1 2">
    <name type="scientific">Actinacidiphila alni</name>
    <dbReference type="NCBI Taxonomy" id="380248"/>
    <lineage>
        <taxon>Bacteria</taxon>
        <taxon>Bacillati</taxon>
        <taxon>Actinomycetota</taxon>
        <taxon>Actinomycetes</taxon>
        <taxon>Kitasatosporales</taxon>
        <taxon>Streptomycetaceae</taxon>
        <taxon>Actinacidiphila</taxon>
    </lineage>
</organism>
<protein>
    <submittedName>
        <fullName evidence="1">Uncharacterized conserved protein YukE</fullName>
    </submittedName>
</protein>
<dbReference type="InterPro" id="IPR036689">
    <property type="entry name" value="ESAT-6-like_sf"/>
</dbReference>
<keyword evidence="2" id="KW-1185">Reference proteome</keyword>